<protein>
    <submittedName>
        <fullName evidence="1">Uncharacterized protein</fullName>
    </submittedName>
</protein>
<dbReference type="OrthoDB" id="10062605at2759"/>
<sequence>RRIVRDALSTRGLAGDHSNYGSITGFQEFGALPQLFPRRSVFSFLSANLQHLPGMVRNSHLSCGDSRLHWWVTCAVPSPTATMNTFGTFLTLKPTLPTEEPRPKPCGAFQRTLLHV</sequence>
<evidence type="ECO:0000313" key="1">
    <source>
        <dbReference type="EMBL" id="KAG8510032.1"/>
    </source>
</evidence>
<dbReference type="Proteomes" id="UP000700334">
    <property type="component" value="Unassembled WGS sequence"/>
</dbReference>
<gene>
    <name evidence="1" type="ORF">J0S82_001662</name>
</gene>
<dbReference type="AlphaFoldDB" id="A0A8J5ZZH9"/>
<feature type="non-terminal residue" evidence="1">
    <location>
        <position position="1"/>
    </location>
</feature>
<proteinExistence type="predicted"/>
<evidence type="ECO:0000313" key="2">
    <source>
        <dbReference type="Proteomes" id="UP000700334"/>
    </source>
</evidence>
<keyword evidence="2" id="KW-1185">Reference proteome</keyword>
<organism evidence="1 2">
    <name type="scientific">Galemys pyrenaicus</name>
    <name type="common">Iberian desman</name>
    <name type="synonym">Pyrenean desman</name>
    <dbReference type="NCBI Taxonomy" id="202257"/>
    <lineage>
        <taxon>Eukaryota</taxon>
        <taxon>Metazoa</taxon>
        <taxon>Chordata</taxon>
        <taxon>Craniata</taxon>
        <taxon>Vertebrata</taxon>
        <taxon>Euteleostomi</taxon>
        <taxon>Mammalia</taxon>
        <taxon>Eutheria</taxon>
        <taxon>Laurasiatheria</taxon>
        <taxon>Eulipotyphla</taxon>
        <taxon>Talpidae</taxon>
        <taxon>Galemys</taxon>
    </lineage>
</organism>
<reference evidence="1" key="1">
    <citation type="journal article" date="2021" name="Evol. Appl.">
        <title>The genome of the Pyrenean desman and the effects of bottlenecks and inbreeding on the genomic landscape of an endangered species.</title>
        <authorList>
            <person name="Escoda L."/>
            <person name="Castresana J."/>
        </authorList>
    </citation>
    <scope>NUCLEOTIDE SEQUENCE</scope>
    <source>
        <strain evidence="1">IBE-C5619</strain>
    </source>
</reference>
<name>A0A8J5ZZH9_GALPY</name>
<dbReference type="EMBL" id="JAGFMF010011914">
    <property type="protein sequence ID" value="KAG8510032.1"/>
    <property type="molecule type" value="Genomic_DNA"/>
</dbReference>
<accession>A0A8J5ZZH9</accession>
<comment type="caution">
    <text evidence="1">The sequence shown here is derived from an EMBL/GenBank/DDBJ whole genome shotgun (WGS) entry which is preliminary data.</text>
</comment>